<evidence type="ECO:0000259" key="4">
    <source>
        <dbReference type="Pfam" id="PF09372"/>
    </source>
</evidence>
<organismHost>
    <name type="scientific">Apodemus sylvaticus</name>
    <name type="common">European woodmouse</name>
    <dbReference type="NCBI Taxonomy" id="10129"/>
</organismHost>
<evidence type="ECO:0000313" key="5">
    <source>
        <dbReference type="EMBL" id="CAB5514184.1"/>
    </source>
</evidence>
<dbReference type="PANTHER" id="PTHR24180:SF45">
    <property type="entry name" value="POLY [ADP-RIBOSE] POLYMERASE TANKYRASE"/>
    <property type="match status" value="1"/>
</dbReference>
<dbReference type="InterPro" id="IPR051637">
    <property type="entry name" value="Ank_repeat_dom-contain_49"/>
</dbReference>
<proteinExistence type="predicted"/>
<gene>
    <name evidence="5" type="primary">CPXV198</name>
</gene>
<dbReference type="Pfam" id="PF12796">
    <property type="entry name" value="Ank_2"/>
    <property type="match status" value="1"/>
</dbReference>
<organismHost>
    <name type="scientific">Homo sapiens</name>
    <name type="common">Human</name>
    <dbReference type="NCBI Taxonomy" id="9606"/>
</organismHost>
<dbReference type="PROSITE" id="PS50088">
    <property type="entry name" value="ANK_REPEAT"/>
    <property type="match status" value="1"/>
</dbReference>
<dbReference type="PANTHER" id="PTHR24180">
    <property type="entry name" value="CYCLIN-DEPENDENT KINASE INHIBITOR 2C-RELATED"/>
    <property type="match status" value="1"/>
</dbReference>
<evidence type="ECO:0000256" key="1">
    <source>
        <dbReference type="ARBA" id="ARBA00022737"/>
    </source>
</evidence>
<organismHost>
    <name type="scientific">Loxodonta africana</name>
    <name type="common">African elephant</name>
    <dbReference type="NCBI Taxonomy" id="9785"/>
</organismHost>
<dbReference type="SUPFAM" id="SSF48403">
    <property type="entry name" value="Ankyrin repeat"/>
    <property type="match status" value="1"/>
</dbReference>
<dbReference type="InterPro" id="IPR018272">
    <property type="entry name" value="PRANC_domain"/>
</dbReference>
<keyword evidence="1" id="KW-0677">Repeat</keyword>
<name>A0A6J7ZC17_COWPX</name>
<organismHost>
    <name type="scientific">Felis catus</name>
    <name type="common">Cat</name>
    <name type="synonym">Felis silvestris catus</name>
    <dbReference type="NCBI Taxonomy" id="9685"/>
</organismHost>
<dbReference type="Proteomes" id="UP000509403">
    <property type="component" value="Segment"/>
</dbReference>
<reference evidence="5" key="1">
    <citation type="submission" date="2020-05" db="EMBL/GenBank/DDBJ databases">
        <authorList>
            <consortium name="IVD NGS Lab"/>
        </authorList>
    </citation>
    <scope>NUCLEOTIDE SEQUENCE [LARGE SCALE GENOMIC DNA]</scope>
    <source>
        <strain evidence="5">GerMygEK 938/17</strain>
    </source>
</reference>
<dbReference type="InterPro" id="IPR002110">
    <property type="entry name" value="Ankyrin_rpt"/>
</dbReference>
<organism evidence="5">
    <name type="scientific">Cowpox virus</name>
    <name type="common">CPV</name>
    <dbReference type="NCBI Taxonomy" id="10243"/>
    <lineage>
        <taxon>Viruses</taxon>
        <taxon>Varidnaviria</taxon>
        <taxon>Bamfordvirae</taxon>
        <taxon>Nucleocytoviricota</taxon>
        <taxon>Pokkesviricetes</taxon>
        <taxon>Chitovirales</taxon>
        <taxon>Poxviridae</taxon>
        <taxon>Chordopoxvirinae</taxon>
        <taxon>Orthopoxvirus</taxon>
        <taxon>Orthopoxvirus cowpox</taxon>
    </lineage>
</organism>
<protein>
    <submittedName>
        <fullName evidence="5">CPXV198 protein</fullName>
    </submittedName>
</protein>
<dbReference type="Gene3D" id="1.25.40.20">
    <property type="entry name" value="Ankyrin repeat-containing domain"/>
    <property type="match status" value="2"/>
</dbReference>
<organismHost>
    <name type="scientific">Bos taurus</name>
    <name type="common">Bovine</name>
    <dbReference type="NCBI Taxonomy" id="9913"/>
</organismHost>
<organismHost>
    <name type="scientific">Mus musculus</name>
    <name type="common">Mouse</name>
    <dbReference type="NCBI Taxonomy" id="10090"/>
</organismHost>
<evidence type="ECO:0000256" key="3">
    <source>
        <dbReference type="PROSITE-ProRule" id="PRU00023"/>
    </source>
</evidence>
<dbReference type="InterPro" id="IPR036770">
    <property type="entry name" value="Ankyrin_rpt-contain_sf"/>
</dbReference>
<organismHost>
    <name type="scientific">Myodes glareolus</name>
    <name type="common">Bank vole</name>
    <name type="synonym">Clethrionomys glareolus</name>
    <dbReference type="NCBI Taxonomy" id="447135"/>
</organismHost>
<sequence length="565" mass="66084">MDFFKKEILDWSIYLFLHYITRLCSNSSNSSTSHIIQEYNLVRKYEKVDKTIVDFLSRWPNLFHILEYGENILHIYSIDAANTNIMIFFLDRVLNINKNRGSFIHNLGLSSSINIKEYVYQYQLVNNDHLDNRIRLMLENGRRTRHFLSYILDTVNIYISILINHGFYINAEDSYGCTLLHRCIYHYKKSESESYNELIKMLLNNGSDVDKKDTYGNTPFILLCKHDIDNVELFEICLENANIDSVDFNGYTPLHYVSCRNKYDFVKSLISKGANVNARNKFGTTPFYCGIIHGISLIKLYLELDDTALEIDNEHIVRHLIIFDAVESLDYLLSKGVIDINYRTIYNETSIYDAVSYDAYNTLVYLLNRNGDFETITTSGCTCISEAVANNNKIIMELLLSKRPSLKIMIPSMIAITKHKQHNTDLLKMCIEYTACMTDYDTLIDVQSLQQYKWYILKCFDEIDIMKRCYIKNKTVFQLVFCTKDINTLMRYGRHPSFVKCTSLDVYGSRVRSIIASIRYRQRLISLLSKKLDAGDKWSCFPNEIKYKILENFNDNELSTYLKIL</sequence>
<feature type="repeat" description="ANK" evidence="3">
    <location>
        <begin position="249"/>
        <end position="281"/>
    </location>
</feature>
<evidence type="ECO:0000256" key="2">
    <source>
        <dbReference type="ARBA" id="ARBA00023043"/>
    </source>
</evidence>
<dbReference type="SMART" id="SM00248">
    <property type="entry name" value="ANK"/>
    <property type="match status" value="7"/>
</dbReference>
<keyword evidence="2 3" id="KW-0040">ANK repeat</keyword>
<dbReference type="EMBL" id="LR812035">
    <property type="protein sequence ID" value="CAB5514184.1"/>
    <property type="molecule type" value="Genomic_DNA"/>
</dbReference>
<dbReference type="PROSITE" id="PS50297">
    <property type="entry name" value="ANK_REP_REGION"/>
    <property type="match status" value="1"/>
</dbReference>
<dbReference type="Pfam" id="PF09372">
    <property type="entry name" value="PRANC"/>
    <property type="match status" value="1"/>
</dbReference>
<accession>A0A6J7ZC17</accession>
<feature type="domain" description="PRANC" evidence="4">
    <location>
        <begin position="472"/>
        <end position="562"/>
    </location>
</feature>
<organismHost>
    <name type="scientific">Microtus agrestis</name>
    <name type="common">Short-tailed field vole</name>
    <dbReference type="NCBI Taxonomy" id="29092"/>
</organismHost>